<protein>
    <recommendedName>
        <fullName evidence="5">OmpA-like domain-containing protein</fullName>
    </recommendedName>
</protein>
<dbReference type="InterPro" id="IPR006664">
    <property type="entry name" value="OMP_bac"/>
</dbReference>
<dbReference type="Proteomes" id="UP000077013">
    <property type="component" value="Unassembled WGS sequence"/>
</dbReference>
<evidence type="ECO:0000256" key="4">
    <source>
        <dbReference type="PROSITE-ProRule" id="PRU00473"/>
    </source>
</evidence>
<dbReference type="Gene3D" id="3.30.1330.60">
    <property type="entry name" value="OmpA-like domain"/>
    <property type="match status" value="1"/>
</dbReference>
<dbReference type="OrthoDB" id="9809364at2"/>
<dbReference type="PANTHER" id="PTHR30329">
    <property type="entry name" value="STATOR ELEMENT OF FLAGELLAR MOTOR COMPLEX"/>
    <property type="match status" value="1"/>
</dbReference>
<dbReference type="SUPFAM" id="SSF48452">
    <property type="entry name" value="TPR-like"/>
    <property type="match status" value="1"/>
</dbReference>
<comment type="caution">
    <text evidence="6">The sequence shown here is derived from an EMBL/GenBank/DDBJ whole genome shotgun (WGS) entry which is preliminary data.</text>
</comment>
<dbReference type="InterPro" id="IPR006665">
    <property type="entry name" value="OmpA-like"/>
</dbReference>
<dbReference type="InterPro" id="IPR006690">
    <property type="entry name" value="OMPA-like_CS"/>
</dbReference>
<dbReference type="PROSITE" id="PS51123">
    <property type="entry name" value="OMPA_2"/>
    <property type="match status" value="1"/>
</dbReference>
<dbReference type="SUPFAM" id="SSF82171">
    <property type="entry name" value="DPP6 N-terminal domain-like"/>
    <property type="match status" value="1"/>
</dbReference>
<gene>
    <name evidence="6" type="ORF">ULVI_08445</name>
</gene>
<accession>A0A167HHF7</accession>
<dbReference type="SUPFAM" id="SSF103088">
    <property type="entry name" value="OmpA-like"/>
    <property type="match status" value="1"/>
</dbReference>
<reference evidence="6 7" key="1">
    <citation type="submission" date="2016-02" db="EMBL/GenBank/DDBJ databases">
        <title>Ulvibacter sp. LPB0005, isolated from Thais luteostoma.</title>
        <authorList>
            <person name="Shin S.-K."/>
            <person name="Yi H."/>
        </authorList>
    </citation>
    <scope>NUCLEOTIDE SEQUENCE [LARGE SCALE GENOMIC DNA]</scope>
    <source>
        <strain evidence="6 7">LPB0005</strain>
    </source>
</reference>
<evidence type="ECO:0000259" key="5">
    <source>
        <dbReference type="PROSITE" id="PS51123"/>
    </source>
</evidence>
<dbReference type="CDD" id="cd07185">
    <property type="entry name" value="OmpA_C-like"/>
    <property type="match status" value="1"/>
</dbReference>
<dbReference type="InterPro" id="IPR011042">
    <property type="entry name" value="6-blade_b-propeller_TolB-like"/>
</dbReference>
<keyword evidence="2 4" id="KW-0472">Membrane</keyword>
<dbReference type="InterPro" id="IPR036737">
    <property type="entry name" value="OmpA-like_sf"/>
</dbReference>
<name>A0A167HHF7_9FLAO</name>
<feature type="domain" description="OmpA-like" evidence="5">
    <location>
        <begin position="559"/>
        <end position="680"/>
    </location>
</feature>
<evidence type="ECO:0000313" key="7">
    <source>
        <dbReference type="Proteomes" id="UP000077013"/>
    </source>
</evidence>
<dbReference type="STRING" id="1763537.ULVI_08445"/>
<dbReference type="Pfam" id="PF00691">
    <property type="entry name" value="OmpA"/>
    <property type="match status" value="1"/>
</dbReference>
<dbReference type="RefSeq" id="WP_068591767.1">
    <property type="nucleotide sequence ID" value="NZ_LRXL01000037.1"/>
</dbReference>
<proteinExistence type="predicted"/>
<dbReference type="Gene3D" id="2.120.10.30">
    <property type="entry name" value="TolB, C-terminal domain"/>
    <property type="match status" value="1"/>
</dbReference>
<dbReference type="SUPFAM" id="SSF49464">
    <property type="entry name" value="Carboxypeptidase regulatory domain-like"/>
    <property type="match status" value="1"/>
</dbReference>
<dbReference type="InterPro" id="IPR011659">
    <property type="entry name" value="WD40"/>
</dbReference>
<dbReference type="InterPro" id="IPR011990">
    <property type="entry name" value="TPR-like_helical_dom_sf"/>
</dbReference>
<comment type="subcellular location">
    <subcellularLocation>
        <location evidence="1">Cell outer membrane</location>
    </subcellularLocation>
</comment>
<dbReference type="AlphaFoldDB" id="A0A167HHF7"/>
<dbReference type="PRINTS" id="PR01021">
    <property type="entry name" value="OMPADOMAIN"/>
</dbReference>
<dbReference type="PROSITE" id="PS01068">
    <property type="entry name" value="OMPA_1"/>
    <property type="match status" value="1"/>
</dbReference>
<dbReference type="InterPro" id="IPR008969">
    <property type="entry name" value="CarboxyPept-like_regulatory"/>
</dbReference>
<dbReference type="EMBL" id="LRXL01000037">
    <property type="protein sequence ID" value="OAB78608.1"/>
    <property type="molecule type" value="Genomic_DNA"/>
</dbReference>
<dbReference type="GO" id="GO:0009279">
    <property type="term" value="C:cell outer membrane"/>
    <property type="evidence" value="ECO:0007669"/>
    <property type="project" value="UniProtKB-SubCell"/>
</dbReference>
<keyword evidence="3" id="KW-0998">Cell outer membrane</keyword>
<evidence type="ECO:0000256" key="3">
    <source>
        <dbReference type="ARBA" id="ARBA00023237"/>
    </source>
</evidence>
<evidence type="ECO:0000256" key="2">
    <source>
        <dbReference type="ARBA" id="ARBA00023136"/>
    </source>
</evidence>
<evidence type="ECO:0000256" key="1">
    <source>
        <dbReference type="ARBA" id="ARBA00004442"/>
    </source>
</evidence>
<dbReference type="Gene3D" id="1.25.40.10">
    <property type="entry name" value="Tetratricopeptide repeat domain"/>
    <property type="match status" value="1"/>
</dbReference>
<dbReference type="Gene3D" id="2.60.40.1120">
    <property type="entry name" value="Carboxypeptidase-like, regulatory domain"/>
    <property type="match status" value="1"/>
</dbReference>
<dbReference type="PANTHER" id="PTHR30329:SF21">
    <property type="entry name" value="LIPOPROTEIN YIAD-RELATED"/>
    <property type="match status" value="1"/>
</dbReference>
<dbReference type="Pfam" id="PF07676">
    <property type="entry name" value="PD40"/>
    <property type="match status" value="3"/>
</dbReference>
<keyword evidence="7" id="KW-1185">Reference proteome</keyword>
<evidence type="ECO:0000313" key="6">
    <source>
        <dbReference type="EMBL" id="OAB78608.1"/>
    </source>
</evidence>
<dbReference type="InterPro" id="IPR050330">
    <property type="entry name" value="Bact_OuterMem_StrucFunc"/>
</dbReference>
<sequence length="680" mass="77095">MKKLSSLIIILLGCVAITYGQSDLKRANRYFENAYYAQAIPLYKEITKKNSNTEVIKNLADSYYNIGDFTSASRWYRYLANKYGNDLEADYRFKYVQTLKANNNYADANKIERNYLKSINDLEALAAFEKDLEYLENVRAIGDRYALENLKINTEFSEFGMIEHGSEVVFAAPKKQNGLLTFTYGWNGEAYLDLYSAEKDRMKFGDSVAKPFSEKINTKLHEANAVFTKDGKTMYFTRNFYVDGKKKTDENDVVHIELFKATWENDTWTNITVLPFNGENFSIEHPALSPDEKTLYFASDMPGTNGSFDIFSVAIKKDGMYGEPVNLGSTINTPQREQFPFVASDGSLYFSSNGHPGFGALDVFISETKKGTFQKPDNVGTPVNSGFDDFSFNINQATKQGYFASNRPGGKGKDDIYSLTETKDLNIEDCGQFIAGTITDAATNEVLKNVTLQISNETDGNAIAGKITTDENGTFKLPAGCELSIVINASKAGYQNNEKKIFLGKRRNQTNDASMALVSLESIRKQEEAKRVAAEKMKVKEEKDRVKNIIQKEKDIVKRDDKLMIRVENMRFDYNLWYMRRDSKKISQKVIDMMKKYPEMVLEIGTHTDIRGTAKYNQELSQKRANSVLAYFIEEGIEANRITAIGYGEAQPIQECATEDACDEEQHETNRRCEFVIKSL</sequence>
<organism evidence="6 7">
    <name type="scientific">Cochleicola gelatinilyticus</name>
    <dbReference type="NCBI Taxonomy" id="1763537"/>
    <lineage>
        <taxon>Bacteria</taxon>
        <taxon>Pseudomonadati</taxon>
        <taxon>Bacteroidota</taxon>
        <taxon>Flavobacteriia</taxon>
        <taxon>Flavobacteriales</taxon>
        <taxon>Flavobacteriaceae</taxon>
        <taxon>Cochleicola</taxon>
    </lineage>
</organism>